<dbReference type="Proteomes" id="UP001432027">
    <property type="component" value="Unassembled WGS sequence"/>
</dbReference>
<sequence>MEKEGIVTKAQWYMNCPVPKSKEEEPDDDDWFPKSLQLVTNLDDVEIKEEVKDDKYFKSPFSFSSLREGR</sequence>
<accession>A0AAV5TUW4</accession>
<proteinExistence type="predicted"/>
<evidence type="ECO:0000313" key="1">
    <source>
        <dbReference type="EMBL" id="GMS98033.1"/>
    </source>
</evidence>
<reference evidence="1" key="1">
    <citation type="submission" date="2023-10" db="EMBL/GenBank/DDBJ databases">
        <title>Genome assembly of Pristionchus species.</title>
        <authorList>
            <person name="Yoshida K."/>
            <person name="Sommer R.J."/>
        </authorList>
    </citation>
    <scope>NUCLEOTIDE SEQUENCE</scope>
    <source>
        <strain evidence="1">RS0144</strain>
    </source>
</reference>
<gene>
    <name evidence="1" type="ORF">PENTCL1PPCAC_20208</name>
</gene>
<keyword evidence="2" id="KW-1185">Reference proteome</keyword>
<dbReference type="AlphaFoldDB" id="A0AAV5TUW4"/>
<protein>
    <submittedName>
        <fullName evidence="1">Uncharacterized protein</fullName>
    </submittedName>
</protein>
<dbReference type="EMBL" id="BTSX01000005">
    <property type="protein sequence ID" value="GMS98033.1"/>
    <property type="molecule type" value="Genomic_DNA"/>
</dbReference>
<name>A0AAV5TUW4_9BILA</name>
<comment type="caution">
    <text evidence="1">The sequence shown here is derived from an EMBL/GenBank/DDBJ whole genome shotgun (WGS) entry which is preliminary data.</text>
</comment>
<evidence type="ECO:0000313" key="2">
    <source>
        <dbReference type="Proteomes" id="UP001432027"/>
    </source>
</evidence>
<organism evidence="1 2">
    <name type="scientific">Pristionchus entomophagus</name>
    <dbReference type="NCBI Taxonomy" id="358040"/>
    <lineage>
        <taxon>Eukaryota</taxon>
        <taxon>Metazoa</taxon>
        <taxon>Ecdysozoa</taxon>
        <taxon>Nematoda</taxon>
        <taxon>Chromadorea</taxon>
        <taxon>Rhabditida</taxon>
        <taxon>Rhabditina</taxon>
        <taxon>Diplogasteromorpha</taxon>
        <taxon>Diplogasteroidea</taxon>
        <taxon>Neodiplogasteridae</taxon>
        <taxon>Pristionchus</taxon>
    </lineage>
</organism>